<feature type="region of interest" description="Disordered" evidence="1">
    <location>
        <begin position="51"/>
        <end position="122"/>
    </location>
</feature>
<dbReference type="EMBL" id="BAAATJ010000002">
    <property type="protein sequence ID" value="GAA2385179.1"/>
    <property type="molecule type" value="Genomic_DNA"/>
</dbReference>
<protein>
    <recommendedName>
        <fullName evidence="5">Secreted protein</fullName>
    </recommendedName>
</protein>
<feature type="compositionally biased region" description="Gly residues" evidence="1">
    <location>
        <begin position="110"/>
        <end position="122"/>
    </location>
</feature>
<feature type="transmembrane region" description="Helical" evidence="2">
    <location>
        <begin position="20"/>
        <end position="47"/>
    </location>
</feature>
<keyword evidence="2" id="KW-1133">Transmembrane helix</keyword>
<gene>
    <name evidence="3" type="ORF">GCM10010420_04450</name>
</gene>
<evidence type="ECO:0000256" key="2">
    <source>
        <dbReference type="SAM" id="Phobius"/>
    </source>
</evidence>
<keyword evidence="2" id="KW-0472">Membrane</keyword>
<keyword evidence="2" id="KW-0812">Transmembrane</keyword>
<feature type="compositionally biased region" description="Basic and acidic residues" evidence="1">
    <location>
        <begin position="51"/>
        <end position="105"/>
    </location>
</feature>
<evidence type="ECO:0000256" key="1">
    <source>
        <dbReference type="SAM" id="MobiDB-lite"/>
    </source>
</evidence>
<comment type="caution">
    <text evidence="3">The sequence shown here is derived from an EMBL/GenBank/DDBJ whole genome shotgun (WGS) entry which is preliminary data.</text>
</comment>
<evidence type="ECO:0000313" key="3">
    <source>
        <dbReference type="EMBL" id="GAA2385179.1"/>
    </source>
</evidence>
<reference evidence="3 4" key="1">
    <citation type="journal article" date="2019" name="Int. J. Syst. Evol. Microbiol.">
        <title>The Global Catalogue of Microorganisms (GCM) 10K type strain sequencing project: providing services to taxonomists for standard genome sequencing and annotation.</title>
        <authorList>
            <consortium name="The Broad Institute Genomics Platform"/>
            <consortium name="The Broad Institute Genome Sequencing Center for Infectious Disease"/>
            <person name="Wu L."/>
            <person name="Ma J."/>
        </authorList>
    </citation>
    <scope>NUCLEOTIDE SEQUENCE [LARGE SCALE GENOMIC DNA]</scope>
    <source>
        <strain evidence="3 4">JCM 6921</strain>
    </source>
</reference>
<organism evidence="3 4">
    <name type="scientific">Streptomyces glaucosporus</name>
    <dbReference type="NCBI Taxonomy" id="284044"/>
    <lineage>
        <taxon>Bacteria</taxon>
        <taxon>Bacillati</taxon>
        <taxon>Actinomycetota</taxon>
        <taxon>Actinomycetes</taxon>
        <taxon>Kitasatosporales</taxon>
        <taxon>Streptomycetaceae</taxon>
        <taxon>Streptomyces</taxon>
    </lineage>
</organism>
<name>A0ABN3HR33_9ACTN</name>
<dbReference type="RefSeq" id="WP_344629083.1">
    <property type="nucleotide sequence ID" value="NZ_BAAATJ010000002.1"/>
</dbReference>
<proteinExistence type="predicted"/>
<accession>A0ABN3HR33</accession>
<evidence type="ECO:0000313" key="4">
    <source>
        <dbReference type="Proteomes" id="UP001500058"/>
    </source>
</evidence>
<dbReference type="Pfam" id="PF20087">
    <property type="entry name" value="DUF6479"/>
    <property type="match status" value="1"/>
</dbReference>
<sequence>MNGAYAYVADHTSLAASDLVIGLGPFLAGIVVATVLILAVVFGLRLLNREDEHISKPNPRPEHPRGYEEGVRDDEPLPVDGRRRYPHELQEHEDTHPVGPGDRRKWSPGSSGGFGSGGPGHT</sequence>
<evidence type="ECO:0008006" key="5">
    <source>
        <dbReference type="Google" id="ProtNLM"/>
    </source>
</evidence>
<dbReference type="Proteomes" id="UP001500058">
    <property type="component" value="Unassembled WGS sequence"/>
</dbReference>
<dbReference type="InterPro" id="IPR045513">
    <property type="entry name" value="DUF6479"/>
</dbReference>
<keyword evidence="4" id="KW-1185">Reference proteome</keyword>